<evidence type="ECO:0000256" key="6">
    <source>
        <dbReference type="SAM" id="MobiDB-lite"/>
    </source>
</evidence>
<feature type="region of interest" description="Disordered" evidence="6">
    <location>
        <begin position="1"/>
        <end position="28"/>
    </location>
</feature>
<dbReference type="GO" id="GO:0003700">
    <property type="term" value="F:DNA-binding transcription factor activity"/>
    <property type="evidence" value="ECO:0007669"/>
    <property type="project" value="InterPro"/>
</dbReference>
<dbReference type="PROSITE" id="PS50811">
    <property type="entry name" value="WRKY"/>
    <property type="match status" value="1"/>
</dbReference>
<keyword evidence="3" id="KW-0238">DNA-binding</keyword>
<feature type="compositionally biased region" description="Low complexity" evidence="6">
    <location>
        <begin position="10"/>
        <end position="24"/>
    </location>
</feature>
<feature type="domain" description="WRKY" evidence="7">
    <location>
        <begin position="117"/>
        <end position="182"/>
    </location>
</feature>
<accession>A0A6N2APM7</accession>
<evidence type="ECO:0000313" key="8">
    <source>
        <dbReference type="EMBL" id="TMW84402.1"/>
    </source>
</evidence>
<reference evidence="8" key="1">
    <citation type="submission" date="2019-05" db="EMBL/GenBank/DDBJ databases">
        <title>The de novo reference genome and transcriptome assemblies of the wild tomato species Solanum chilense.</title>
        <authorList>
            <person name="Stam R."/>
            <person name="Nosenko T."/>
            <person name="Hoerger A.C."/>
            <person name="Stephan W."/>
            <person name="Seidel M.A."/>
            <person name="Kuhn J.M.M."/>
            <person name="Haberer G."/>
            <person name="Tellier A."/>
        </authorList>
    </citation>
    <scope>NUCLEOTIDE SEQUENCE</scope>
    <source>
        <tissue evidence="8">Mature leaves</tissue>
    </source>
</reference>
<dbReference type="InterPro" id="IPR044810">
    <property type="entry name" value="WRKY_plant"/>
</dbReference>
<evidence type="ECO:0000256" key="4">
    <source>
        <dbReference type="ARBA" id="ARBA00023163"/>
    </source>
</evidence>
<proteinExistence type="predicted"/>
<dbReference type="Pfam" id="PF03106">
    <property type="entry name" value="WRKY"/>
    <property type="match status" value="1"/>
</dbReference>
<dbReference type="PANTHER" id="PTHR31221">
    <property type="entry name" value="WRKY TRANSCRIPTION FACTOR PROTEIN 1-RELATED"/>
    <property type="match status" value="1"/>
</dbReference>
<evidence type="ECO:0000256" key="2">
    <source>
        <dbReference type="ARBA" id="ARBA00023015"/>
    </source>
</evidence>
<dbReference type="FunFam" id="2.20.25.80:FF:000003">
    <property type="entry name" value="WRKY transcription factor 57"/>
    <property type="match status" value="1"/>
</dbReference>
<organism evidence="8">
    <name type="scientific">Solanum chilense</name>
    <name type="common">Tomato</name>
    <name type="synonym">Lycopersicon chilense</name>
    <dbReference type="NCBI Taxonomy" id="4083"/>
    <lineage>
        <taxon>Eukaryota</taxon>
        <taxon>Viridiplantae</taxon>
        <taxon>Streptophyta</taxon>
        <taxon>Embryophyta</taxon>
        <taxon>Tracheophyta</taxon>
        <taxon>Spermatophyta</taxon>
        <taxon>Magnoliopsida</taxon>
        <taxon>eudicotyledons</taxon>
        <taxon>Gunneridae</taxon>
        <taxon>Pentapetalae</taxon>
        <taxon>asterids</taxon>
        <taxon>lamiids</taxon>
        <taxon>Solanales</taxon>
        <taxon>Solanaceae</taxon>
        <taxon>Solanoideae</taxon>
        <taxon>Solaneae</taxon>
        <taxon>Solanum</taxon>
        <taxon>Solanum subgen. Lycopersicon</taxon>
    </lineage>
</organism>
<sequence>MYERDGREFSSSSSMDANNSSANMFDGSFTPLLNSPDSDDHFSNNLINFELSDIFEIDNWPVQQPDPTLVPHYSNYAANQVVNTRSSTTYHEEPSNNVGSSSERREVKDKVAFRTLSQIEILDDGYKWRKYGKKMVKNSPNPRNYYRCSVEGCPVKKRVERDKEDSRYVITTYEGVHNHQGPSLF</sequence>
<dbReference type="SMART" id="SM00774">
    <property type="entry name" value="WRKY"/>
    <property type="match status" value="1"/>
</dbReference>
<dbReference type="Gene3D" id="2.20.25.80">
    <property type="entry name" value="WRKY domain"/>
    <property type="match status" value="1"/>
</dbReference>
<dbReference type="GO" id="GO:0043565">
    <property type="term" value="F:sequence-specific DNA binding"/>
    <property type="evidence" value="ECO:0007669"/>
    <property type="project" value="InterPro"/>
</dbReference>
<keyword evidence="5" id="KW-0539">Nucleus</keyword>
<evidence type="ECO:0000259" key="7">
    <source>
        <dbReference type="PROSITE" id="PS50811"/>
    </source>
</evidence>
<dbReference type="EMBL" id="RXGB01009456">
    <property type="protein sequence ID" value="TMW84402.1"/>
    <property type="molecule type" value="Genomic_DNA"/>
</dbReference>
<keyword evidence="2" id="KW-0805">Transcription regulation</keyword>
<dbReference type="GO" id="GO:0005634">
    <property type="term" value="C:nucleus"/>
    <property type="evidence" value="ECO:0007669"/>
    <property type="project" value="UniProtKB-SubCell"/>
</dbReference>
<evidence type="ECO:0000256" key="3">
    <source>
        <dbReference type="ARBA" id="ARBA00023125"/>
    </source>
</evidence>
<comment type="subcellular location">
    <subcellularLocation>
        <location evidence="1">Nucleus</location>
    </subcellularLocation>
</comment>
<name>A0A6N2APM7_SOLCI</name>
<comment type="caution">
    <text evidence="8">The sequence shown here is derived from an EMBL/GenBank/DDBJ whole genome shotgun (WGS) entry which is preliminary data.</text>
</comment>
<dbReference type="PANTHER" id="PTHR31221:SF112">
    <property type="entry name" value="WRKY TRANSCRIPTION FACTOR 50-RELATED"/>
    <property type="match status" value="1"/>
</dbReference>
<dbReference type="SUPFAM" id="SSF118290">
    <property type="entry name" value="WRKY DNA-binding domain"/>
    <property type="match status" value="1"/>
</dbReference>
<evidence type="ECO:0000256" key="1">
    <source>
        <dbReference type="ARBA" id="ARBA00004123"/>
    </source>
</evidence>
<gene>
    <name evidence="8" type="ORF">EJD97_025265</name>
</gene>
<dbReference type="AlphaFoldDB" id="A0A6N2APM7"/>
<dbReference type="InterPro" id="IPR036576">
    <property type="entry name" value="WRKY_dom_sf"/>
</dbReference>
<protein>
    <recommendedName>
        <fullName evidence="7">WRKY domain-containing protein</fullName>
    </recommendedName>
</protein>
<keyword evidence="4" id="KW-0804">Transcription</keyword>
<dbReference type="InterPro" id="IPR003657">
    <property type="entry name" value="WRKY_dom"/>
</dbReference>
<evidence type="ECO:0000256" key="5">
    <source>
        <dbReference type="ARBA" id="ARBA00023242"/>
    </source>
</evidence>